<dbReference type="Pfam" id="PF04825">
    <property type="entry name" value="Rad21_Rec8_N"/>
    <property type="match status" value="1"/>
</dbReference>
<accession>A0A7S0LMX7</accession>
<dbReference type="GO" id="GO:0005634">
    <property type="term" value="C:nucleus"/>
    <property type="evidence" value="ECO:0007669"/>
    <property type="project" value="UniProtKB-SubCell"/>
</dbReference>
<evidence type="ECO:0000256" key="2">
    <source>
        <dbReference type="ARBA" id="ARBA00023242"/>
    </source>
</evidence>
<organism evidence="5">
    <name type="scientific">Coccolithus braarudii</name>
    <dbReference type="NCBI Taxonomy" id="221442"/>
    <lineage>
        <taxon>Eukaryota</taxon>
        <taxon>Haptista</taxon>
        <taxon>Haptophyta</taxon>
        <taxon>Prymnesiophyceae</taxon>
        <taxon>Coccolithales</taxon>
        <taxon>Coccolithaceae</taxon>
        <taxon>Coccolithus</taxon>
    </lineage>
</organism>
<reference evidence="5" key="1">
    <citation type="submission" date="2021-01" db="EMBL/GenBank/DDBJ databases">
        <authorList>
            <person name="Corre E."/>
            <person name="Pelletier E."/>
            <person name="Niang G."/>
            <person name="Scheremetjew M."/>
            <person name="Finn R."/>
            <person name="Kale V."/>
            <person name="Holt S."/>
            <person name="Cochrane G."/>
            <person name="Meng A."/>
            <person name="Brown T."/>
            <person name="Cohen L."/>
        </authorList>
    </citation>
    <scope>NUCLEOTIDE SEQUENCE</scope>
    <source>
        <strain evidence="5">PLY182g</strain>
    </source>
</reference>
<dbReference type="GO" id="GO:1990414">
    <property type="term" value="P:replication-born double-strand break repair via sister chromatid exchange"/>
    <property type="evidence" value="ECO:0007669"/>
    <property type="project" value="TreeGrafter"/>
</dbReference>
<name>A0A7S0LMX7_9EUKA</name>
<dbReference type="EMBL" id="HBEY01039087">
    <property type="protein sequence ID" value="CAD8615218.1"/>
    <property type="molecule type" value="Transcribed_RNA"/>
</dbReference>
<dbReference type="InterPro" id="IPR006910">
    <property type="entry name" value="Rad21_Rec8_N"/>
</dbReference>
<feature type="region of interest" description="Disordered" evidence="3">
    <location>
        <begin position="499"/>
        <end position="520"/>
    </location>
</feature>
<dbReference type="InterPro" id="IPR023093">
    <property type="entry name" value="ScpA-like_C"/>
</dbReference>
<gene>
    <name evidence="5" type="ORF">CPEL01642_LOCUS18599</name>
</gene>
<dbReference type="PANTHER" id="PTHR12585">
    <property type="entry name" value="SCC1 / RAD21 FAMILY MEMBER"/>
    <property type="match status" value="1"/>
</dbReference>
<dbReference type="PANTHER" id="PTHR12585:SF69">
    <property type="entry name" value="FI11703P"/>
    <property type="match status" value="1"/>
</dbReference>
<dbReference type="GO" id="GO:0008278">
    <property type="term" value="C:cohesin complex"/>
    <property type="evidence" value="ECO:0007669"/>
    <property type="project" value="InterPro"/>
</dbReference>
<protein>
    <recommendedName>
        <fullName evidence="4">Rad21/Rec8-like protein N-terminal domain-containing protein</fullName>
    </recommendedName>
</protein>
<dbReference type="AlphaFoldDB" id="A0A7S0LMX7"/>
<dbReference type="SUPFAM" id="SSF46785">
    <property type="entry name" value="Winged helix' DNA-binding domain"/>
    <property type="match status" value="1"/>
</dbReference>
<evidence type="ECO:0000259" key="4">
    <source>
        <dbReference type="Pfam" id="PF04825"/>
    </source>
</evidence>
<feature type="compositionally biased region" description="Pro residues" evidence="3">
    <location>
        <begin position="504"/>
        <end position="515"/>
    </location>
</feature>
<feature type="domain" description="Rad21/Rec8-like protein N-terminal" evidence="4">
    <location>
        <begin position="1"/>
        <end position="99"/>
    </location>
</feature>
<dbReference type="InterPro" id="IPR039781">
    <property type="entry name" value="Rad21/Rec8-like"/>
</dbReference>
<keyword evidence="2" id="KW-0539">Nucleus</keyword>
<evidence type="ECO:0000256" key="3">
    <source>
        <dbReference type="SAM" id="MobiDB-lite"/>
    </source>
</evidence>
<feature type="region of interest" description="Disordered" evidence="3">
    <location>
        <begin position="188"/>
        <end position="212"/>
    </location>
</feature>
<dbReference type="GO" id="GO:0007062">
    <property type="term" value="P:sister chromatid cohesion"/>
    <property type="evidence" value="ECO:0007669"/>
    <property type="project" value="InterPro"/>
</dbReference>
<evidence type="ECO:0000313" key="5">
    <source>
        <dbReference type="EMBL" id="CAD8615218.1"/>
    </source>
</evidence>
<dbReference type="GO" id="GO:0003682">
    <property type="term" value="F:chromatin binding"/>
    <property type="evidence" value="ECO:0007669"/>
    <property type="project" value="TreeGrafter"/>
</dbReference>
<proteinExistence type="predicted"/>
<dbReference type="InterPro" id="IPR036390">
    <property type="entry name" value="WH_DNA-bd_sf"/>
</dbReference>
<sequence>MFYSQYVLAKKGPLGKIWLAAHMEKKVPKLQIIATNISESVDSIENPTVPMALRVSGHLLLGVARIFSRKVQYLLTDCSEAMVKIKDAFRGPGAVDMAPGASTRRFDDITNPDNFDDLELDSELPSQNFDLSCGLDDDLSAGINMAEVGMADVQFVDTFEMQDAHLDGMAQEEPQGFGHNEDYAVFFEPSPASKRRRTTAEKPAEEEIAPFEGDMAPLEELPAPHDQPRADVEVLPPEELPRSAADWAATDGAAELGEMQADVPAHEEEAPLPPPVFEDREELQLPYEEVAGGMEHVIFDEVAHEPPSVAKQADGAAQTPGAKRAKRKPVVLDDEIQISAETMHAQLADTSNIVRSVSEARQPPHEQQLRARAAAASDPFLAPANLPLVSRELLESATGAISALPTRKKARAAGNERAPVFEDMAERGVDGAGAAELQEQQMEELQEEPLPPEELRRSGTDWEPEMQVDVPVPEEAAPLPSSVFENREEMQLPFEGEAAFPEAFPSPPPAPPPPSFDAARELPNVDANAVVENKAVGNSQDEGGHDPSAWSARTQKMYATLSEGFEASEGVGLSYEAMITRTRSKHRRRVVAGCFQELLFLTTHGLTALSQHEPYADIVIHKTELFDSVSLAA</sequence>
<dbReference type="Gene3D" id="1.10.10.580">
    <property type="entry name" value="Structural maintenance of chromosome 1. Chain E"/>
    <property type="match status" value="1"/>
</dbReference>
<comment type="subcellular location">
    <subcellularLocation>
        <location evidence="1">Nucleus</location>
    </subcellularLocation>
</comment>
<evidence type="ECO:0000256" key="1">
    <source>
        <dbReference type="ARBA" id="ARBA00004123"/>
    </source>
</evidence>